<name>A0A552LRN5_9CHRO</name>
<evidence type="ECO:0000313" key="2">
    <source>
        <dbReference type="EMBL" id="TRV22867.1"/>
    </source>
</evidence>
<dbReference type="Proteomes" id="UP000320730">
    <property type="component" value="Unassembled WGS sequence"/>
</dbReference>
<gene>
    <name evidence="2" type="ORF">EWV40_09335</name>
</gene>
<accession>A0A552LRN5</accession>
<evidence type="ECO:0000313" key="3">
    <source>
        <dbReference type="Proteomes" id="UP000320730"/>
    </source>
</evidence>
<comment type="caution">
    <text evidence="2">The sequence shown here is derived from an EMBL/GenBank/DDBJ whole genome shotgun (WGS) entry which is preliminary data.</text>
</comment>
<dbReference type="AlphaFoldDB" id="A0A552LRN5"/>
<proteinExistence type="predicted"/>
<reference evidence="2 3" key="1">
    <citation type="submission" date="2019-01" db="EMBL/GenBank/DDBJ databases">
        <title>Coherence of Microcystis species and biogeography revealed through population genomics.</title>
        <authorList>
            <person name="Perez-Carrascal O.M."/>
            <person name="Terrat Y."/>
            <person name="Giani A."/>
            <person name="Fortin N."/>
            <person name="Tromas N."/>
            <person name="Shapiro B.J."/>
        </authorList>
    </citation>
    <scope>NUCLEOTIDE SEQUENCE [LARGE SCALE GENOMIC DNA]</scope>
    <source>
        <strain evidence="2">Mf_WU_F_19750830_S460</strain>
    </source>
</reference>
<evidence type="ECO:0000256" key="1">
    <source>
        <dbReference type="SAM" id="MobiDB-lite"/>
    </source>
</evidence>
<sequence>MWGKGEKGGGAGCGPPNPPDIGGAGGVWGFTSFEVANYLIFREKVPKFPPDHSHIQYFLIDKRSKSLTQQGF</sequence>
<feature type="region of interest" description="Disordered" evidence="1">
    <location>
        <begin position="1"/>
        <end position="21"/>
    </location>
</feature>
<organism evidence="2 3">
    <name type="scientific">Microcystis flos-aquae Mf_WU_F_19750830_S460</name>
    <dbReference type="NCBI Taxonomy" id="2486237"/>
    <lineage>
        <taxon>Bacteria</taxon>
        <taxon>Bacillati</taxon>
        <taxon>Cyanobacteriota</taxon>
        <taxon>Cyanophyceae</taxon>
        <taxon>Oscillatoriophycideae</taxon>
        <taxon>Chroococcales</taxon>
        <taxon>Microcystaceae</taxon>
        <taxon>Microcystis</taxon>
    </lineage>
</organism>
<protein>
    <submittedName>
        <fullName evidence="2">Uncharacterized protein</fullName>
    </submittedName>
</protein>
<dbReference type="EMBL" id="SFAN01000075">
    <property type="protein sequence ID" value="TRV22867.1"/>
    <property type="molecule type" value="Genomic_DNA"/>
</dbReference>